<gene>
    <name evidence="2" type="ORF">A3L02_01875</name>
</gene>
<dbReference type="Proteomes" id="UP000197156">
    <property type="component" value="Chromosome"/>
</dbReference>
<proteinExistence type="predicted"/>
<keyword evidence="1" id="KW-1133">Transmembrane helix</keyword>
<feature type="transmembrane region" description="Helical" evidence="1">
    <location>
        <begin position="125"/>
        <end position="143"/>
    </location>
</feature>
<organism evidence="2 3">
    <name type="scientific">Thermococcus celer Vu 13 = JCM 8558</name>
    <dbReference type="NCBI Taxonomy" id="1293037"/>
    <lineage>
        <taxon>Archaea</taxon>
        <taxon>Methanobacteriati</taxon>
        <taxon>Methanobacteriota</taxon>
        <taxon>Thermococci</taxon>
        <taxon>Thermococcales</taxon>
        <taxon>Thermococcaceae</taxon>
        <taxon>Thermococcus</taxon>
    </lineage>
</organism>
<dbReference type="RefSeq" id="WP_088862358.1">
    <property type="nucleotide sequence ID" value="NZ_CP014854.1"/>
</dbReference>
<reference evidence="2 3" key="1">
    <citation type="submission" date="2016-03" db="EMBL/GenBank/DDBJ databases">
        <title>Complete genome sequence of Thermococcus celer.</title>
        <authorList>
            <person name="Oger P.M."/>
        </authorList>
    </citation>
    <scope>NUCLEOTIDE SEQUENCE [LARGE SCALE GENOMIC DNA]</scope>
    <source>
        <strain evidence="2 3">Vu 13</strain>
    </source>
</reference>
<dbReference type="EMBL" id="CP014854">
    <property type="protein sequence ID" value="ASI98398.1"/>
    <property type="molecule type" value="Genomic_DNA"/>
</dbReference>
<evidence type="ECO:0000313" key="3">
    <source>
        <dbReference type="Proteomes" id="UP000197156"/>
    </source>
</evidence>
<dbReference type="GeneID" id="33323460"/>
<keyword evidence="1" id="KW-0812">Transmembrane</keyword>
<sequence>MIGLVASILVGVALQNYPFLLAAIPYLLRVKSRNLSLMAFYGYVILLALTLPGGSIYSWEGIKTALFASTSTFLLLDDVLRGVRIGEKEAIISGVLIASAFNDYALSVALIGVTLYLAYLYFGKAVYYLAGWLGASVIALAMMKDQLKDPVAQTFVVIGLGLILLMVSERKNVEFLEVGLREE</sequence>
<accession>A0A218P0E1</accession>
<evidence type="ECO:0000313" key="2">
    <source>
        <dbReference type="EMBL" id="ASI98398.1"/>
    </source>
</evidence>
<feature type="transmembrane region" description="Helical" evidence="1">
    <location>
        <begin position="95"/>
        <end position="119"/>
    </location>
</feature>
<dbReference type="AlphaFoldDB" id="A0A218P0E1"/>
<keyword evidence="1" id="KW-0472">Membrane</keyword>
<dbReference type="OrthoDB" id="102281at2157"/>
<keyword evidence="3" id="KW-1185">Reference proteome</keyword>
<feature type="transmembrane region" description="Helical" evidence="1">
    <location>
        <begin position="150"/>
        <end position="168"/>
    </location>
</feature>
<dbReference type="KEGG" id="tce:A3L02_01875"/>
<feature type="transmembrane region" description="Helical" evidence="1">
    <location>
        <begin position="6"/>
        <end position="28"/>
    </location>
</feature>
<protein>
    <submittedName>
        <fullName evidence="2">Uncharacterized protein</fullName>
    </submittedName>
</protein>
<name>A0A218P0E1_THECE</name>
<feature type="transmembrane region" description="Helical" evidence="1">
    <location>
        <begin position="40"/>
        <end position="59"/>
    </location>
</feature>
<evidence type="ECO:0000256" key="1">
    <source>
        <dbReference type="SAM" id="Phobius"/>
    </source>
</evidence>